<evidence type="ECO:0000256" key="2">
    <source>
        <dbReference type="ARBA" id="ARBA00004236"/>
    </source>
</evidence>
<dbReference type="SUPFAM" id="SSF47384">
    <property type="entry name" value="Homodimeric domain of signal transducing histidine kinase"/>
    <property type="match status" value="1"/>
</dbReference>
<keyword evidence="4" id="KW-0597">Phosphoprotein</keyword>
<comment type="subcellular location">
    <subcellularLocation>
        <location evidence="2">Cell membrane</location>
    </subcellularLocation>
</comment>
<evidence type="ECO:0000256" key="9">
    <source>
        <dbReference type="ARBA" id="ARBA00023012"/>
    </source>
</evidence>
<dbReference type="InterPro" id="IPR036890">
    <property type="entry name" value="HATPase_C_sf"/>
</dbReference>
<dbReference type="STRING" id="35622.SAMN04489764_5008"/>
<dbReference type="Pfam" id="PF00512">
    <property type="entry name" value="HisKA"/>
    <property type="match status" value="1"/>
</dbReference>
<dbReference type="EMBL" id="FNKK01000002">
    <property type="protein sequence ID" value="SDR30908.1"/>
    <property type="molecule type" value="Genomic_DNA"/>
</dbReference>
<comment type="catalytic activity">
    <reaction evidence="1">
        <text>ATP + protein L-histidine = ADP + protein N-phospho-L-histidine.</text>
        <dbReference type="EC" id="2.7.13.3"/>
    </reaction>
</comment>
<dbReference type="AlphaFoldDB" id="A0A1H1I0N9"/>
<evidence type="ECO:0000256" key="1">
    <source>
        <dbReference type="ARBA" id="ARBA00000085"/>
    </source>
</evidence>
<keyword evidence="7 14" id="KW-0418">Kinase</keyword>
<evidence type="ECO:0000259" key="12">
    <source>
        <dbReference type="PROSITE" id="PS50109"/>
    </source>
</evidence>
<evidence type="ECO:0000256" key="11">
    <source>
        <dbReference type="SAM" id="Phobius"/>
    </source>
</evidence>
<protein>
    <recommendedName>
        <fullName evidence="3">histidine kinase</fullName>
        <ecNumber evidence="3">2.7.13.3</ecNumber>
    </recommendedName>
</protein>
<proteinExistence type="predicted"/>
<dbReference type="CDD" id="cd00082">
    <property type="entry name" value="HisKA"/>
    <property type="match status" value="1"/>
</dbReference>
<dbReference type="RefSeq" id="WP_242659540.1">
    <property type="nucleotide sequence ID" value="NZ_FNKK01000002.1"/>
</dbReference>
<keyword evidence="9" id="KW-0902">Two-component regulatory system</keyword>
<organism evidence="14 15">
    <name type="scientific">Thermostaphylospora chromogena</name>
    <dbReference type="NCBI Taxonomy" id="35622"/>
    <lineage>
        <taxon>Bacteria</taxon>
        <taxon>Bacillati</taxon>
        <taxon>Actinomycetota</taxon>
        <taxon>Actinomycetes</taxon>
        <taxon>Streptosporangiales</taxon>
        <taxon>Thermomonosporaceae</taxon>
        <taxon>Thermostaphylospora</taxon>
    </lineage>
</organism>
<keyword evidence="5" id="KW-0808">Transferase</keyword>
<evidence type="ECO:0000313" key="14">
    <source>
        <dbReference type="EMBL" id="SDR30908.1"/>
    </source>
</evidence>
<gene>
    <name evidence="14" type="ORF">SAMN04489764_5008</name>
</gene>
<dbReference type="InterPro" id="IPR003594">
    <property type="entry name" value="HATPase_dom"/>
</dbReference>
<dbReference type="InterPro" id="IPR003661">
    <property type="entry name" value="HisK_dim/P_dom"/>
</dbReference>
<reference evidence="14 15" key="1">
    <citation type="submission" date="2016-10" db="EMBL/GenBank/DDBJ databases">
        <authorList>
            <person name="de Groot N.N."/>
        </authorList>
    </citation>
    <scope>NUCLEOTIDE SEQUENCE [LARGE SCALE GENOMIC DNA]</scope>
    <source>
        <strain evidence="14 15">DSM 43794</strain>
    </source>
</reference>
<keyword evidence="8 11" id="KW-1133">Transmembrane helix</keyword>
<dbReference type="InterPro" id="IPR005467">
    <property type="entry name" value="His_kinase_dom"/>
</dbReference>
<dbReference type="Gene3D" id="1.10.287.130">
    <property type="match status" value="1"/>
</dbReference>
<dbReference type="PANTHER" id="PTHR45436:SF5">
    <property type="entry name" value="SENSOR HISTIDINE KINASE TRCS"/>
    <property type="match status" value="1"/>
</dbReference>
<sequence>MRSSDWSVRKRLTLIASVVMSLFCVGACALILLALRDLAISSKLDRLLQDSLFVIPAIAEGRLSDTLPLDWNQHGQVIDPQGRIVSTSPDMRGAPKMSRLLDDSDYVRESEATCDSPAFPSRCVIITAFRVYRPEGPWEIYVAADTVPWYIDSEVAAQLAVGSLLLIGLTAAGTYRIVAKTLAPVEAIRAELAEIKASDLGRRVPVPGTRDEIRKLAETVNQTLDRLEQTVQLQRRFASDASHDLRSPLTAMRAQVEDALLHPEETDWIAMSHAQLESLNRLEALVSDLLTLAKLDAGAVGKHERLDLSALVSSELDRRPRRVRVDRRLKSGVYVNGDRLRLARLLTNLMDNAERHANERITVTVTAEDGRAILEVLDDGTGIPPDQREFVFQRFTRLDAARSKDAGGTGLGLPIAREVAQQHGGTLTVEDSDVGARLVARLPLASYQKASGDIPG</sequence>
<feature type="transmembrane region" description="Helical" evidence="11">
    <location>
        <begin position="12"/>
        <end position="35"/>
    </location>
</feature>
<dbReference type="CDD" id="cd00075">
    <property type="entry name" value="HATPase"/>
    <property type="match status" value="1"/>
</dbReference>
<dbReference type="PRINTS" id="PR00344">
    <property type="entry name" value="BCTRLSENSOR"/>
</dbReference>
<dbReference type="Proteomes" id="UP000217103">
    <property type="component" value="Unassembled WGS sequence"/>
</dbReference>
<dbReference type="GO" id="GO:0005886">
    <property type="term" value="C:plasma membrane"/>
    <property type="evidence" value="ECO:0007669"/>
    <property type="project" value="UniProtKB-SubCell"/>
</dbReference>
<dbReference type="GO" id="GO:0000155">
    <property type="term" value="F:phosphorelay sensor kinase activity"/>
    <property type="evidence" value="ECO:0007669"/>
    <property type="project" value="InterPro"/>
</dbReference>
<evidence type="ECO:0000256" key="10">
    <source>
        <dbReference type="ARBA" id="ARBA00023136"/>
    </source>
</evidence>
<dbReference type="PROSITE" id="PS50109">
    <property type="entry name" value="HIS_KIN"/>
    <property type="match status" value="1"/>
</dbReference>
<keyword evidence="15" id="KW-1185">Reference proteome</keyword>
<evidence type="ECO:0000256" key="3">
    <source>
        <dbReference type="ARBA" id="ARBA00012438"/>
    </source>
</evidence>
<evidence type="ECO:0000256" key="7">
    <source>
        <dbReference type="ARBA" id="ARBA00022777"/>
    </source>
</evidence>
<evidence type="ECO:0000256" key="5">
    <source>
        <dbReference type="ARBA" id="ARBA00022679"/>
    </source>
</evidence>
<evidence type="ECO:0000256" key="4">
    <source>
        <dbReference type="ARBA" id="ARBA00022553"/>
    </source>
</evidence>
<dbReference type="SMART" id="SM00304">
    <property type="entry name" value="HAMP"/>
    <property type="match status" value="1"/>
</dbReference>
<dbReference type="PROSITE" id="PS50885">
    <property type="entry name" value="HAMP"/>
    <property type="match status" value="1"/>
</dbReference>
<dbReference type="SUPFAM" id="SSF158472">
    <property type="entry name" value="HAMP domain-like"/>
    <property type="match status" value="1"/>
</dbReference>
<dbReference type="PANTHER" id="PTHR45436">
    <property type="entry name" value="SENSOR HISTIDINE KINASE YKOH"/>
    <property type="match status" value="1"/>
</dbReference>
<dbReference type="CDD" id="cd06225">
    <property type="entry name" value="HAMP"/>
    <property type="match status" value="1"/>
</dbReference>
<keyword evidence="6 11" id="KW-0812">Transmembrane</keyword>
<dbReference type="EC" id="2.7.13.3" evidence="3"/>
<dbReference type="Pfam" id="PF02518">
    <property type="entry name" value="HATPase_c"/>
    <property type="match status" value="1"/>
</dbReference>
<dbReference type="InterPro" id="IPR003660">
    <property type="entry name" value="HAMP_dom"/>
</dbReference>
<dbReference type="InterPro" id="IPR050428">
    <property type="entry name" value="TCS_sensor_his_kinase"/>
</dbReference>
<dbReference type="Gene3D" id="3.30.565.10">
    <property type="entry name" value="Histidine kinase-like ATPase, C-terminal domain"/>
    <property type="match status" value="1"/>
</dbReference>
<dbReference type="InterPro" id="IPR036097">
    <property type="entry name" value="HisK_dim/P_sf"/>
</dbReference>
<evidence type="ECO:0000259" key="13">
    <source>
        <dbReference type="PROSITE" id="PS50885"/>
    </source>
</evidence>
<accession>A0A1H1I0N9</accession>
<dbReference type="SUPFAM" id="SSF55874">
    <property type="entry name" value="ATPase domain of HSP90 chaperone/DNA topoisomerase II/histidine kinase"/>
    <property type="match status" value="1"/>
</dbReference>
<evidence type="ECO:0000256" key="8">
    <source>
        <dbReference type="ARBA" id="ARBA00022989"/>
    </source>
</evidence>
<keyword evidence="10 11" id="KW-0472">Membrane</keyword>
<dbReference type="SMART" id="SM00388">
    <property type="entry name" value="HisKA"/>
    <property type="match status" value="1"/>
</dbReference>
<evidence type="ECO:0000256" key="6">
    <source>
        <dbReference type="ARBA" id="ARBA00022692"/>
    </source>
</evidence>
<feature type="domain" description="Histidine kinase" evidence="12">
    <location>
        <begin position="240"/>
        <end position="446"/>
    </location>
</feature>
<feature type="domain" description="HAMP" evidence="13">
    <location>
        <begin position="179"/>
        <end position="232"/>
    </location>
</feature>
<evidence type="ECO:0000313" key="15">
    <source>
        <dbReference type="Proteomes" id="UP000217103"/>
    </source>
</evidence>
<dbReference type="Pfam" id="PF00672">
    <property type="entry name" value="HAMP"/>
    <property type="match status" value="1"/>
</dbReference>
<name>A0A1H1I0N9_9ACTN</name>
<dbReference type="InterPro" id="IPR004358">
    <property type="entry name" value="Sig_transdc_His_kin-like_C"/>
</dbReference>
<dbReference type="SMART" id="SM00387">
    <property type="entry name" value="HATPase_c"/>
    <property type="match status" value="1"/>
</dbReference>